<dbReference type="Gene3D" id="3.30.200.20">
    <property type="entry name" value="Phosphorylase Kinase, domain 1"/>
    <property type="match status" value="1"/>
</dbReference>
<dbReference type="EMBL" id="CAJNOQ010004217">
    <property type="protein sequence ID" value="CAF1049641.1"/>
    <property type="molecule type" value="Genomic_DNA"/>
</dbReference>
<comment type="caution">
    <text evidence="7">The sequence shown here is derived from an EMBL/GenBank/DDBJ whole genome shotgun (WGS) entry which is preliminary data.</text>
</comment>
<dbReference type="Proteomes" id="UP000663829">
    <property type="component" value="Unassembled WGS sequence"/>
</dbReference>
<dbReference type="EMBL" id="CAJOBC010004217">
    <property type="protein sequence ID" value="CAF3819282.1"/>
    <property type="molecule type" value="Genomic_DNA"/>
</dbReference>
<reference evidence="7" key="1">
    <citation type="submission" date="2021-02" db="EMBL/GenBank/DDBJ databases">
        <authorList>
            <person name="Nowell W R."/>
        </authorList>
    </citation>
    <scope>NUCLEOTIDE SEQUENCE</scope>
</reference>
<evidence type="ECO:0000256" key="5">
    <source>
        <dbReference type="ARBA" id="ARBA00022840"/>
    </source>
</evidence>
<dbReference type="Proteomes" id="UP000682733">
    <property type="component" value="Unassembled WGS sequence"/>
</dbReference>
<dbReference type="PANTHER" id="PTHR24055">
    <property type="entry name" value="MITOGEN-ACTIVATED PROTEIN KINASE"/>
    <property type="match status" value="1"/>
</dbReference>
<dbReference type="SMART" id="SM00220">
    <property type="entry name" value="S_TKc"/>
    <property type="match status" value="1"/>
</dbReference>
<dbReference type="AlphaFoldDB" id="A0A814KCR3"/>
<keyword evidence="1" id="KW-0723">Serine/threonine-protein kinase</keyword>
<dbReference type="GO" id="GO:0005524">
    <property type="term" value="F:ATP binding"/>
    <property type="evidence" value="ECO:0007669"/>
    <property type="project" value="UniProtKB-KW"/>
</dbReference>
<dbReference type="InterPro" id="IPR050117">
    <property type="entry name" value="MAPK"/>
</dbReference>
<evidence type="ECO:0000313" key="11">
    <source>
        <dbReference type="Proteomes" id="UP000663829"/>
    </source>
</evidence>
<dbReference type="Proteomes" id="UP000681722">
    <property type="component" value="Unassembled WGS sequence"/>
</dbReference>
<keyword evidence="3" id="KW-0547">Nucleotide-binding</keyword>
<keyword evidence="2" id="KW-0808">Transferase</keyword>
<dbReference type="GO" id="GO:0004674">
    <property type="term" value="F:protein serine/threonine kinase activity"/>
    <property type="evidence" value="ECO:0007669"/>
    <property type="project" value="UniProtKB-KW"/>
</dbReference>
<feature type="domain" description="Protein kinase" evidence="6">
    <location>
        <begin position="20"/>
        <end position="316"/>
    </location>
</feature>
<evidence type="ECO:0000313" key="9">
    <source>
        <dbReference type="EMBL" id="CAF3819282.1"/>
    </source>
</evidence>
<dbReference type="FunFam" id="1.10.510.10:FF:000624">
    <property type="entry name" value="Mitogen-activated protein kinase"/>
    <property type="match status" value="1"/>
</dbReference>
<dbReference type="InterPro" id="IPR011009">
    <property type="entry name" value="Kinase-like_dom_sf"/>
</dbReference>
<protein>
    <recommendedName>
        <fullName evidence="6">Protein kinase domain-containing protein</fullName>
    </recommendedName>
</protein>
<dbReference type="InterPro" id="IPR000719">
    <property type="entry name" value="Prot_kinase_dom"/>
</dbReference>
<dbReference type="Gene3D" id="1.10.510.10">
    <property type="entry name" value="Transferase(Phosphotransferase) domain 1"/>
    <property type="match status" value="1"/>
</dbReference>
<organism evidence="7 11">
    <name type="scientific">Didymodactylos carnosus</name>
    <dbReference type="NCBI Taxonomy" id="1234261"/>
    <lineage>
        <taxon>Eukaryota</taxon>
        <taxon>Metazoa</taxon>
        <taxon>Spiralia</taxon>
        <taxon>Gnathifera</taxon>
        <taxon>Rotifera</taxon>
        <taxon>Eurotatoria</taxon>
        <taxon>Bdelloidea</taxon>
        <taxon>Philodinida</taxon>
        <taxon>Philodinidae</taxon>
        <taxon>Didymodactylos</taxon>
    </lineage>
</organism>
<evidence type="ECO:0000313" key="7">
    <source>
        <dbReference type="EMBL" id="CAF1049641.1"/>
    </source>
</evidence>
<sequence>MDEYYQVQLATVTFVIPRRYENLRFVAAGGYGAVACALDRVTNREVAIKKLLKPFETDIHAKRAYRELKLLMHLNNKDASVVQIFNVFTPDQRREFNTLYFVLNYARGDLAKVLHNYQKHRQRFQERDIQVLIYSLLRGLKYIHSAGIIHRDLKPSNIGVDRDFNLSILDFGLARVVMPADRILTGYVQTRWWRAPETIYNWENYSSKADLFSVGCIMAELVLLRPLFTGGNFIEQLRKILEVLGTPSNEELAELCEPYAYAYIRDQIGDLPRLNFQNLFRPLGLSHGGINLLELLLQLNPARRPSVEEALAHPYLASMYDPTDEPTAPQLNDPHQDETHTINEWKAIIWDLIGTFQVPEWFTQNTTNSLN</sequence>
<evidence type="ECO:0000256" key="4">
    <source>
        <dbReference type="ARBA" id="ARBA00022777"/>
    </source>
</evidence>
<keyword evidence="5" id="KW-0067">ATP-binding</keyword>
<dbReference type="Pfam" id="PF00069">
    <property type="entry name" value="Pkinase"/>
    <property type="match status" value="1"/>
</dbReference>
<accession>A0A814KCR3</accession>
<gene>
    <name evidence="7" type="ORF">GPM918_LOCUS16214</name>
    <name evidence="8" type="ORF">OVA965_LOCUS33134</name>
    <name evidence="9" type="ORF">SRO942_LOCUS16214</name>
    <name evidence="10" type="ORF">TMI583_LOCUS34014</name>
</gene>
<name>A0A814KCR3_9BILA</name>
<evidence type="ECO:0000256" key="1">
    <source>
        <dbReference type="ARBA" id="ARBA00022527"/>
    </source>
</evidence>
<dbReference type="OrthoDB" id="192887at2759"/>
<dbReference type="PROSITE" id="PS50011">
    <property type="entry name" value="PROTEIN_KINASE_DOM"/>
    <property type="match status" value="1"/>
</dbReference>
<keyword evidence="4" id="KW-0418">Kinase</keyword>
<evidence type="ECO:0000313" key="10">
    <source>
        <dbReference type="EMBL" id="CAF4210196.1"/>
    </source>
</evidence>
<evidence type="ECO:0000256" key="3">
    <source>
        <dbReference type="ARBA" id="ARBA00022741"/>
    </source>
</evidence>
<dbReference type="EMBL" id="CAJNOK010026491">
    <property type="protein sequence ID" value="CAF1403909.1"/>
    <property type="molecule type" value="Genomic_DNA"/>
</dbReference>
<dbReference type="EMBL" id="CAJOBA010048225">
    <property type="protein sequence ID" value="CAF4210196.1"/>
    <property type="molecule type" value="Genomic_DNA"/>
</dbReference>
<proteinExistence type="predicted"/>
<dbReference type="Proteomes" id="UP000677228">
    <property type="component" value="Unassembled WGS sequence"/>
</dbReference>
<evidence type="ECO:0000256" key="2">
    <source>
        <dbReference type="ARBA" id="ARBA00022679"/>
    </source>
</evidence>
<evidence type="ECO:0000313" key="8">
    <source>
        <dbReference type="EMBL" id="CAF1403909.1"/>
    </source>
</evidence>
<evidence type="ECO:0000259" key="6">
    <source>
        <dbReference type="PROSITE" id="PS50011"/>
    </source>
</evidence>
<dbReference type="SUPFAM" id="SSF56112">
    <property type="entry name" value="Protein kinase-like (PK-like)"/>
    <property type="match status" value="1"/>
</dbReference>
<keyword evidence="11" id="KW-1185">Reference proteome</keyword>